<sequence>MAASSTNILVFGATGLIGKYITEALIKEKSSFGTLGIFTSQSTLDSKAPYIQYLRSNNVQIHVGDVSNEKDILEAYKSYDTIISAFGRAVIASQIPLFALAEQTPNIKRFFPSEYGTDIEYGPKSSNEKPHQQKLKVRKYIRENVKRVEVTYLVTGPYVDGYIGKPSPADVRMGGFDVKKRKAYLLGSGREKVAFTTMADVGRLLVAAVKSPEQSKNKALIVNSFTATPDEILAEYEKQTGAKWEKEYVPLDLLKQLEEEAWEKEVPWATGFTLKRIWIEGGTLYESRDNEAIGFTKPDTLADAVAEAIKVQETATSKV</sequence>
<feature type="domain" description="NmrA-like" evidence="3">
    <location>
        <begin position="6"/>
        <end position="259"/>
    </location>
</feature>
<dbReference type="InterPro" id="IPR045312">
    <property type="entry name" value="PCBER-like"/>
</dbReference>
<accession>A0A8H3UFU5</accession>
<dbReference type="InterPro" id="IPR051609">
    <property type="entry name" value="NmrA/Isoflavone_reductase-like"/>
</dbReference>
<evidence type="ECO:0000313" key="5">
    <source>
        <dbReference type="EMBL" id="KAE9985998.1"/>
    </source>
</evidence>
<keyword evidence="7" id="KW-1185">Reference proteome</keyword>
<dbReference type="PANTHER" id="PTHR47706">
    <property type="entry name" value="NMRA-LIKE FAMILY PROTEIN"/>
    <property type="match status" value="1"/>
</dbReference>
<dbReference type="Pfam" id="PF05368">
    <property type="entry name" value="NmrA"/>
    <property type="match status" value="1"/>
</dbReference>
<comment type="caution">
    <text evidence="4">The sequence shown here is derived from an EMBL/GenBank/DDBJ whole genome shotgun (WGS) entry which is preliminary data.</text>
</comment>
<keyword evidence="2" id="KW-0560">Oxidoreductase</keyword>
<dbReference type="EMBL" id="WNWS01000389">
    <property type="protein sequence ID" value="KAE9968850.1"/>
    <property type="molecule type" value="Genomic_DNA"/>
</dbReference>
<evidence type="ECO:0000313" key="6">
    <source>
        <dbReference type="Proteomes" id="UP000447873"/>
    </source>
</evidence>
<dbReference type="GO" id="GO:0016491">
    <property type="term" value="F:oxidoreductase activity"/>
    <property type="evidence" value="ECO:0007669"/>
    <property type="project" value="UniProtKB-KW"/>
</dbReference>
<dbReference type="Gene3D" id="3.40.50.720">
    <property type="entry name" value="NAD(P)-binding Rossmann-like Domain"/>
    <property type="match status" value="1"/>
</dbReference>
<dbReference type="CDD" id="cd05259">
    <property type="entry name" value="PCBER_SDR_a"/>
    <property type="match status" value="1"/>
</dbReference>
<evidence type="ECO:0000313" key="7">
    <source>
        <dbReference type="Proteomes" id="UP000490939"/>
    </source>
</evidence>
<dbReference type="PANTHER" id="PTHR47706:SF11">
    <property type="entry name" value="ISOFLAVONE REDUCTASE FAMILY PROTEIN (AFU_ORTHOLOGUE AFUA_1G12510)"/>
    <property type="match status" value="1"/>
</dbReference>
<keyword evidence="1" id="KW-0521">NADP</keyword>
<dbReference type="OrthoDB" id="419598at2759"/>
<organism evidence="4 6">
    <name type="scientific">Venturia inaequalis</name>
    <name type="common">Apple scab fungus</name>
    <dbReference type="NCBI Taxonomy" id="5025"/>
    <lineage>
        <taxon>Eukaryota</taxon>
        <taxon>Fungi</taxon>
        <taxon>Dikarya</taxon>
        <taxon>Ascomycota</taxon>
        <taxon>Pezizomycotina</taxon>
        <taxon>Dothideomycetes</taxon>
        <taxon>Pleosporomycetidae</taxon>
        <taxon>Venturiales</taxon>
        <taxon>Venturiaceae</taxon>
        <taxon>Venturia</taxon>
    </lineage>
</organism>
<evidence type="ECO:0000313" key="4">
    <source>
        <dbReference type="EMBL" id="KAE9968850.1"/>
    </source>
</evidence>
<dbReference type="AlphaFoldDB" id="A0A8H3UFU5"/>
<reference evidence="4 6" key="1">
    <citation type="submission" date="2018-12" db="EMBL/GenBank/DDBJ databases">
        <title>Venturia inaequalis Genome Resource.</title>
        <authorList>
            <person name="Lichtner F.J."/>
        </authorList>
    </citation>
    <scope>NUCLEOTIDE SEQUENCE [LARGE SCALE GENOMIC DNA]</scope>
    <source>
        <strain evidence="4 6">120213</strain>
        <strain evidence="5 7">DMI_063113</strain>
    </source>
</reference>
<proteinExistence type="predicted"/>
<dbReference type="EMBL" id="WNWR01000267">
    <property type="protein sequence ID" value="KAE9985998.1"/>
    <property type="molecule type" value="Genomic_DNA"/>
</dbReference>
<gene>
    <name evidence="5" type="ORF">EG327_004482</name>
    <name evidence="4" type="ORF">EG328_007202</name>
</gene>
<dbReference type="Proteomes" id="UP000490939">
    <property type="component" value="Unassembled WGS sequence"/>
</dbReference>
<dbReference type="InterPro" id="IPR008030">
    <property type="entry name" value="NmrA-like"/>
</dbReference>
<dbReference type="Gene3D" id="3.90.25.10">
    <property type="entry name" value="UDP-galactose 4-epimerase, domain 1"/>
    <property type="match status" value="1"/>
</dbReference>
<dbReference type="InterPro" id="IPR036291">
    <property type="entry name" value="NAD(P)-bd_dom_sf"/>
</dbReference>
<evidence type="ECO:0000256" key="2">
    <source>
        <dbReference type="ARBA" id="ARBA00023002"/>
    </source>
</evidence>
<evidence type="ECO:0000256" key="1">
    <source>
        <dbReference type="ARBA" id="ARBA00022857"/>
    </source>
</evidence>
<dbReference type="Proteomes" id="UP000447873">
    <property type="component" value="Unassembled WGS sequence"/>
</dbReference>
<name>A0A8H3UFU5_VENIN</name>
<evidence type="ECO:0000259" key="3">
    <source>
        <dbReference type="Pfam" id="PF05368"/>
    </source>
</evidence>
<protein>
    <recommendedName>
        <fullName evidence="3">NmrA-like domain-containing protein</fullName>
    </recommendedName>
</protein>
<dbReference type="SUPFAM" id="SSF51735">
    <property type="entry name" value="NAD(P)-binding Rossmann-fold domains"/>
    <property type="match status" value="1"/>
</dbReference>